<dbReference type="InterPro" id="IPR026983">
    <property type="entry name" value="DHC"/>
</dbReference>
<dbReference type="GO" id="GO:0060271">
    <property type="term" value="P:cilium assembly"/>
    <property type="evidence" value="ECO:0007669"/>
    <property type="project" value="UniProtKB-ARBA"/>
</dbReference>
<dbReference type="Gene3D" id="1.10.8.720">
    <property type="entry name" value="Region D6 of dynein motor"/>
    <property type="match status" value="1"/>
</dbReference>
<dbReference type="FunFam" id="3.20.180.20:FF:000001">
    <property type="entry name" value="Dynein axonemal heavy chain 5"/>
    <property type="match status" value="1"/>
</dbReference>
<dbReference type="InterPro" id="IPR042222">
    <property type="entry name" value="Dynein_2_N"/>
</dbReference>
<dbReference type="FunFam" id="3.40.50.300:FF:000362">
    <property type="entry name" value="Dynein, axonemal, heavy chain 6"/>
    <property type="match status" value="1"/>
</dbReference>
<keyword evidence="5" id="KW-0677">Repeat</keyword>
<dbReference type="SMART" id="SM00382">
    <property type="entry name" value="AAA"/>
    <property type="match status" value="4"/>
</dbReference>
<comment type="subcellular location">
    <subcellularLocation>
        <location evidence="1">Cytoplasm</location>
        <location evidence="1">Cytoskeleton</location>
        <location evidence="1">Flagellum axoneme</location>
    </subcellularLocation>
</comment>
<dbReference type="InterPro" id="IPR041658">
    <property type="entry name" value="AAA_lid_11"/>
</dbReference>
<name>A0AAW1RGG3_9CHLO</name>
<dbReference type="GO" id="GO:0005524">
    <property type="term" value="F:ATP binding"/>
    <property type="evidence" value="ECO:0007669"/>
    <property type="project" value="UniProtKB-KW"/>
</dbReference>
<dbReference type="InterPro" id="IPR024743">
    <property type="entry name" value="Dynein_HC_stalk"/>
</dbReference>
<dbReference type="FunFam" id="3.10.490.20:FF:000009">
    <property type="entry name" value="Dynein heavy chain 4"/>
    <property type="match status" value="1"/>
</dbReference>
<dbReference type="InterPro" id="IPR042219">
    <property type="entry name" value="AAA_lid_11_sf"/>
</dbReference>
<keyword evidence="4" id="KW-0493">Microtubule</keyword>
<accession>A0AAW1RGG3</accession>
<reference evidence="19 20" key="1">
    <citation type="journal article" date="2024" name="Nat. Commun.">
        <title>Phylogenomics reveals the evolutionary origins of lichenization in chlorophyte algae.</title>
        <authorList>
            <person name="Puginier C."/>
            <person name="Libourel C."/>
            <person name="Otte J."/>
            <person name="Skaloud P."/>
            <person name="Haon M."/>
            <person name="Grisel S."/>
            <person name="Petersen M."/>
            <person name="Berrin J.G."/>
            <person name="Delaux P.M."/>
            <person name="Dal Grande F."/>
            <person name="Keller J."/>
        </authorList>
    </citation>
    <scope>NUCLEOTIDE SEQUENCE [LARGE SCALE GENOMIC DNA]</scope>
    <source>
        <strain evidence="19 20">SAG 2145</strain>
    </source>
</reference>
<dbReference type="Gene3D" id="1.10.287.2620">
    <property type="match status" value="1"/>
</dbReference>
<gene>
    <name evidence="19" type="ORF">WJX74_000540</name>
</gene>
<dbReference type="InterPro" id="IPR024317">
    <property type="entry name" value="Dynein_heavy_chain_D4_dom"/>
</dbReference>
<evidence type="ECO:0000256" key="6">
    <source>
        <dbReference type="ARBA" id="ARBA00022741"/>
    </source>
</evidence>
<dbReference type="PANTHER" id="PTHR45703">
    <property type="entry name" value="DYNEIN HEAVY CHAIN"/>
    <property type="match status" value="1"/>
</dbReference>
<keyword evidence="14" id="KW-0206">Cytoskeleton</keyword>
<dbReference type="InterPro" id="IPR035706">
    <property type="entry name" value="AAA_9"/>
</dbReference>
<dbReference type="InterPro" id="IPR042228">
    <property type="entry name" value="Dynein_linker_3"/>
</dbReference>
<dbReference type="PANTHER" id="PTHR45703:SF36">
    <property type="entry name" value="DYNEIN HEAVY CHAIN, CYTOPLASMIC"/>
    <property type="match status" value="1"/>
</dbReference>
<evidence type="ECO:0000256" key="5">
    <source>
        <dbReference type="ARBA" id="ARBA00022737"/>
    </source>
</evidence>
<dbReference type="GO" id="GO:0051959">
    <property type="term" value="F:dynein light intermediate chain binding"/>
    <property type="evidence" value="ECO:0007669"/>
    <property type="project" value="InterPro"/>
</dbReference>
<evidence type="ECO:0000256" key="7">
    <source>
        <dbReference type="ARBA" id="ARBA00022794"/>
    </source>
</evidence>
<dbReference type="Pfam" id="PF03028">
    <property type="entry name" value="Dynein_heavy"/>
    <property type="match status" value="1"/>
</dbReference>
<dbReference type="FunFam" id="1.10.8.710:FF:000001">
    <property type="entry name" value="Dynein axonemal heavy chain 2"/>
    <property type="match status" value="1"/>
</dbReference>
<dbReference type="InterPro" id="IPR027417">
    <property type="entry name" value="P-loop_NTPase"/>
</dbReference>
<dbReference type="GO" id="GO:0030286">
    <property type="term" value="C:dynein complex"/>
    <property type="evidence" value="ECO:0007669"/>
    <property type="project" value="UniProtKB-KW"/>
</dbReference>
<evidence type="ECO:0000256" key="10">
    <source>
        <dbReference type="ARBA" id="ARBA00023017"/>
    </source>
</evidence>
<feature type="domain" description="AAA+ ATPase" evidence="18">
    <location>
        <begin position="1720"/>
        <end position="1864"/>
    </location>
</feature>
<evidence type="ECO:0000313" key="20">
    <source>
        <dbReference type="Proteomes" id="UP001438707"/>
    </source>
</evidence>
<dbReference type="InterPro" id="IPR043160">
    <property type="entry name" value="Dynein_C_barrel"/>
</dbReference>
<feature type="compositionally biased region" description="Polar residues" evidence="17">
    <location>
        <begin position="385"/>
        <end position="399"/>
    </location>
</feature>
<dbReference type="Gene3D" id="1.20.1270.280">
    <property type="match status" value="1"/>
</dbReference>
<feature type="coiled-coil region" evidence="16">
    <location>
        <begin position="2684"/>
        <end position="2736"/>
    </location>
</feature>
<feature type="compositionally biased region" description="Polar residues" evidence="17">
    <location>
        <begin position="23"/>
        <end position="32"/>
    </location>
</feature>
<keyword evidence="10" id="KW-0243">Dynein</keyword>
<dbReference type="InterPro" id="IPR004273">
    <property type="entry name" value="Dynein_heavy_D6_P-loop"/>
</dbReference>
<dbReference type="Gene3D" id="3.20.180.20">
    <property type="entry name" value="Dynein heavy chain, N-terminal domain 2"/>
    <property type="match status" value="1"/>
</dbReference>
<evidence type="ECO:0000256" key="4">
    <source>
        <dbReference type="ARBA" id="ARBA00022701"/>
    </source>
</evidence>
<feature type="domain" description="AAA+ ATPase" evidence="18">
    <location>
        <begin position="2056"/>
        <end position="2204"/>
    </location>
</feature>
<dbReference type="Gene3D" id="3.40.50.300">
    <property type="entry name" value="P-loop containing nucleotide triphosphate hydrolases"/>
    <property type="match status" value="5"/>
</dbReference>
<feature type="region of interest" description="Disordered" evidence="17">
    <location>
        <begin position="96"/>
        <end position="134"/>
    </location>
</feature>
<keyword evidence="9" id="KW-0282">Flagellum</keyword>
<evidence type="ECO:0000256" key="17">
    <source>
        <dbReference type="SAM" id="MobiDB-lite"/>
    </source>
</evidence>
<dbReference type="InterPro" id="IPR003593">
    <property type="entry name" value="AAA+_ATPase"/>
</dbReference>
<dbReference type="Gene3D" id="1.20.920.20">
    <property type="match status" value="1"/>
</dbReference>
<dbReference type="Pfam" id="PF08393">
    <property type="entry name" value="DHC_N2"/>
    <property type="match status" value="1"/>
</dbReference>
<dbReference type="FunFam" id="3.40.50.300:FF:000049">
    <property type="entry name" value="Dynein, axonemal, heavy chain 5"/>
    <property type="match status" value="1"/>
</dbReference>
<evidence type="ECO:0000256" key="2">
    <source>
        <dbReference type="ARBA" id="ARBA00008887"/>
    </source>
</evidence>
<keyword evidence="8" id="KW-0067">ATP-binding</keyword>
<feature type="region of interest" description="Disordered" evidence="17">
    <location>
        <begin position="1"/>
        <end position="33"/>
    </location>
</feature>
<keyword evidence="11 16" id="KW-0175">Coiled coil</keyword>
<dbReference type="Gene3D" id="3.10.490.20">
    <property type="match status" value="1"/>
</dbReference>
<dbReference type="InterPro" id="IPR035699">
    <property type="entry name" value="AAA_6"/>
</dbReference>
<dbReference type="InterPro" id="IPR013602">
    <property type="entry name" value="Dynein_heavy_linker"/>
</dbReference>
<feature type="domain" description="AAA+ ATPase" evidence="18">
    <location>
        <begin position="1439"/>
        <end position="1576"/>
    </location>
</feature>
<dbReference type="InterPro" id="IPR041589">
    <property type="entry name" value="DNAH3_AAA_lid_1"/>
</dbReference>
<evidence type="ECO:0000256" key="3">
    <source>
        <dbReference type="ARBA" id="ARBA00022490"/>
    </source>
</evidence>
<dbReference type="SUPFAM" id="SSF52540">
    <property type="entry name" value="P-loop containing nucleoside triphosphate hydrolases"/>
    <property type="match status" value="4"/>
</dbReference>
<dbReference type="GO" id="GO:0007018">
    <property type="term" value="P:microtubule-based movement"/>
    <property type="evidence" value="ECO:0007669"/>
    <property type="project" value="InterPro"/>
</dbReference>
<dbReference type="FunFam" id="1.10.8.1220:FF:000001">
    <property type="entry name" value="Dynein axonemal heavy chain 5"/>
    <property type="match status" value="1"/>
</dbReference>
<feature type="region of interest" description="Disordered" evidence="17">
    <location>
        <begin position="384"/>
        <end position="404"/>
    </location>
</feature>
<evidence type="ECO:0000256" key="13">
    <source>
        <dbReference type="ARBA" id="ARBA00023175"/>
    </source>
</evidence>
<dbReference type="Gene3D" id="1.20.920.30">
    <property type="match status" value="1"/>
</dbReference>
<feature type="domain" description="AAA+ ATPase" evidence="18">
    <location>
        <begin position="2406"/>
        <end position="2528"/>
    </location>
</feature>
<evidence type="ECO:0000256" key="8">
    <source>
        <dbReference type="ARBA" id="ARBA00022840"/>
    </source>
</evidence>
<dbReference type="Pfam" id="PF12780">
    <property type="entry name" value="AAA_8"/>
    <property type="match status" value="1"/>
</dbReference>
<dbReference type="InterPro" id="IPR041228">
    <property type="entry name" value="Dynein_C"/>
</dbReference>
<comment type="similarity">
    <text evidence="2">Belongs to the dynein heavy chain family.</text>
</comment>
<feature type="compositionally biased region" description="Polar residues" evidence="17">
    <location>
        <begin position="111"/>
        <end position="120"/>
    </location>
</feature>
<protein>
    <recommendedName>
        <fullName evidence="18">AAA+ ATPase domain-containing protein</fullName>
    </recommendedName>
</protein>
<dbReference type="Pfam" id="PF12774">
    <property type="entry name" value="AAA_6"/>
    <property type="match status" value="1"/>
</dbReference>
<dbReference type="FunFam" id="3.40.50.300:FF:000063">
    <property type="entry name" value="dynein heavy chain 6, axonemal"/>
    <property type="match status" value="1"/>
</dbReference>
<dbReference type="Pfam" id="PF17857">
    <property type="entry name" value="AAA_lid_1"/>
    <property type="match status" value="1"/>
</dbReference>
<dbReference type="Pfam" id="PF12781">
    <property type="entry name" value="AAA_9"/>
    <property type="match status" value="1"/>
</dbReference>
<keyword evidence="3" id="KW-0963">Cytoplasm</keyword>
<evidence type="ECO:0000256" key="1">
    <source>
        <dbReference type="ARBA" id="ARBA00004611"/>
    </source>
</evidence>
<dbReference type="GO" id="GO:0045505">
    <property type="term" value="F:dynein intermediate chain binding"/>
    <property type="evidence" value="ECO:0007669"/>
    <property type="project" value="InterPro"/>
</dbReference>
<keyword evidence="13" id="KW-0505">Motor protein</keyword>
<dbReference type="GO" id="GO:0008569">
    <property type="term" value="F:minus-end-directed microtubule motor activity"/>
    <property type="evidence" value="ECO:0007669"/>
    <property type="project" value="InterPro"/>
</dbReference>
<evidence type="ECO:0000256" key="11">
    <source>
        <dbReference type="ARBA" id="ARBA00023054"/>
    </source>
</evidence>
<evidence type="ECO:0000256" key="16">
    <source>
        <dbReference type="SAM" id="Coils"/>
    </source>
</evidence>
<dbReference type="InterPro" id="IPR043157">
    <property type="entry name" value="Dynein_AAA1S"/>
</dbReference>
<dbReference type="Pfam" id="PF12775">
    <property type="entry name" value="AAA_7"/>
    <property type="match status" value="1"/>
</dbReference>
<dbReference type="Gene3D" id="1.10.8.710">
    <property type="match status" value="1"/>
</dbReference>
<keyword evidence="6" id="KW-0547">Nucleotide-binding</keyword>
<dbReference type="GO" id="GO:0005874">
    <property type="term" value="C:microtubule"/>
    <property type="evidence" value="ECO:0007669"/>
    <property type="project" value="UniProtKB-KW"/>
</dbReference>
<dbReference type="Pfam" id="PF17852">
    <property type="entry name" value="Dynein_AAA_lid"/>
    <property type="match status" value="1"/>
</dbReference>
<evidence type="ECO:0000256" key="15">
    <source>
        <dbReference type="ARBA" id="ARBA00023273"/>
    </source>
</evidence>
<proteinExistence type="inferred from homology"/>
<keyword evidence="7" id="KW-0970">Cilium biogenesis/degradation</keyword>
<dbReference type="FunFam" id="1.20.58.1120:FF:000007">
    <property type="entry name" value="Dynein heavy chain 4"/>
    <property type="match status" value="1"/>
</dbReference>
<dbReference type="Gene3D" id="6.10.140.1060">
    <property type="match status" value="1"/>
</dbReference>
<dbReference type="Pfam" id="PF12777">
    <property type="entry name" value="MT"/>
    <property type="match status" value="1"/>
</dbReference>
<sequence length="4065" mass="450685">MPCALTRVSSVSTDARGEGQGALPQSSNSTGGTLPHLEVELQAASVMTQVSERSQALLQLGTLQEQVYFSGWPASAPPAPSKPGALSHKALTQGSSALAPRLPPSGKTAGTAASNGSGKSDGTKVAGSKSSSVPLEDGSAYLLALHKYQQMPRPAGFVYLRRVAAGPADFNPYSLRASLIPVILLWILLGSEVLAWLRTMNTPGNNIVPFPEADRDEIYTMSAEGVTLRFANHTAELTELQRWLEERRCFLLLKQKKLFSHFWMWKGFRIWKKTVTNMKVTRAKHALVKRLFQISPVLQAPLGKVRGLCLTLEAISFLSLGNSKLPLELQDLMTAQDAARLAAHEQMVKLLGSIASAVAAACGTAMTAITQELEHFAQKQEQTRSAKNVTAKQQLQSALPASEPKQTENFPYMANAAHRSEVWKLQCFVKHCDYILTDSLHQVLLTSLRALLHVLKPAMQQPAQQLAMPAPIATASNAHQCVFTVQVVLPKSGPVKMVPAPGEHKAALERLMTTWSETVCATARLWNTPGISEFLIEQEGDKLEPVSSFAELLDRPQGLFLSQQILASLQTGIDLAEAHLQGLQPLMDNIAGTTAASLDALCTQYLHYWRQVRLDPVPERHGSLMAGKPEKGGDATPAAPSFQQNIKIANLEDFINRIEQQIRSINELKDSEDIGFLRLSLSDLKTALIPKPAWLSSEIAQRLPKLACDLYNMFIGDVHLATNTLRSHATCAEEYVEQLKFLDSLEGRLPHLHSTSSEIAELCALIHNRRYPVSDIDAASFRTISKDFEAMQMVVTEVKDSRASMTQKFGEELKEDMAAVESSATEVKTAAMADMVLDASSDADIIMSYLKKLQDQLSSTHKDAQRVAAFRAVLEIEHVPSAMLADATEEVDLRLLLWSSDQQWGILLNKWLATPFRQLTLATMESSVAAFQKMLPRMEQRLPANEVLAQLRSKVEIARRLLPILTAFSNPALRKHHWSLLAGIVGSQEILVEATTPQQLLDLQVDANKESILQISLEATQEAALEASLAQVTSKVFALEIPITPYKDYKDAYTLGNLEHMTTILDDSIMTVATILAYVTRVREPVQKLDHDMKRLGQVLEAWMGCQKSWTHLESIFSAPDIQRQLPHEARAFLQVDQQYRDLMVFRKVGLAGLLESFRKDLEILEGIYKELEDYLETKRMAFPRFYFLSNNELLEALAQTKTVAAVQQHVAKSFEGIARLNMTDDTKNIDINSVISHQGEEVSLRKPLRTRGGVELWMAQLEASMAYTLKKAAKASFQSYPVGEKVPWLLQQPVQLATTVHQIIWCQTIEAALAQQQTKLNLSCCLDSMQQQLAELARAARSRLNPLERAALVSMITLDVHMRDVTETLLRDGVSAPGDFSWQSVLRYDWTHAADDIVVRQINSRFVYGWEYLGAFPRLVSTPMTERCYLTMTSAFHLKLGAAPTGPAGTGKTETLKDLAKAMGMQCLVFNCGDSLDFRFMSRFFAGLAQSGTWACFDEFNRIDEEVMSVVAQQFLTIQNAMRAEMSKFNFEGRTIRLLPSLFVGITMNPGYAGRSPLPDNLMNLFRPIAMTLPDYEPVAEVLLFSGGFDSSQILARKLVLVFKLCTEQLSQETHYDFGMRALKPVLAAAEHLRQAHPAQSEESILVQAISIANLPKLVGVDSELLWDLLLDVFPAVRRAEQDQAMMRSALEEVLPLQGLAPAPALVAKALQLQDSLQMRFGVMLIGPAGSGKSTCCKILQEACLAASTANTKEAVKSVQVYTCNPKTVSMGELYGEQATLTGEWKDGLAACLFREAANDTSNSRKWVVFDGPVDAIWIENMNSVLDDNYTLCLPNSERVKLDPDAMNVLFEVADLTAASPATISRCAMVHMPEETVTWRNLIKRWQMGSLAQSLPIDVQSALEHMSSDSIPKGLTWLQQHARDCYPRPDKSRVASMLALLTSLLEAAKERSHLKALTAQQYFVFAFSWGLAGDLPPSHQTRFSPVVKSLFEFLELPEGLTVFDIAIKPGDSEIGLGPWVSPTIIPALQSGAVELFVPSPALDCFSTLHQLLATSSLPPLFMGPDGVGKSSMIRYCLKALEGQGNLQWKHLRLCARTRARDVQCFIEAGLEKKRKTKLGPPAGFHLVVFVDDVNVVQSDAFGTQPALEQLRQLQDRKGMYDRDGCFWKDIDDVSVMAACSLKAKSGQAISPRFARHCTFLHKAAPMQAILKMTISTLMDQLFQNLSDDLQPVKQCIADASIALCQEASTTFLPTPRKQHYSFTSRHVFESIQGCLMISPRRCTNTRILVDLWEHESLRVFHDGLSDAEDQRTLKRMVTRIKQEHFADIELVTNRPKIKHFGDFLSEELAPSSRPYQEIEDGSNISAALERYQESYNTEATTPMKLVFFEEAIEQLGRLLRILRKPGGSSILIGPSSVGKQSLATLASSIMGFTLVQPNSATKYNAEDLCRDVKDLCKAAGLSEQPVLLLMHDSQLGDASLLEALHDLLNTGSTTGLFATYEMDQIVAQISEALGMATDEREQARQVFFAQVKANFHLVLDASPQGDFFQQRYQQYPGILNHCIILWFQDWAPAALHAVGARMLAQVETQSLTLDQALADLSVDIHKSAAAMAIKFQQATRRQALNSPRCFLDFLSVFVKLYDEKTAENASTMDRLEVGIGRLQGTTQVVDHMRQELAELKPIVAEKSRAAEALLAEIQVEQQRAEEIKASVTADAKEVRAKAAETRSLAEDAKRELDEALPALQAAVESLNSLNKSDITEIKSFAKPPPLVQMTLEAVSVLKEEKADWDSAKRMLADASFMRSLIDFDKDHISEECMRRLHKYLDNPDFTPESVAKQSKAAMSLCMWVRSIASYDDVAKIVEPKREKLSQTEAALNGANAKLREKQDAAAAMDLQVEKLQEQLMAAQEDQSRLRAQATVTEARMARATQLISAIGDEGKRWQKASSDMHSSVKYLLGDTLISAACVTYFGAFTTPFRQELLASWLSSCKAKDVLVSEKFRLQDIMATNIELREWLLWGLPTDNASIENAICTRHSQRTPLMLDPQGQADAWVKAMEATAGLQVMKQSQPGYSHQLESCVRDGIPVLIEHVGETLDPFLNPLLLKQYKLEGGRKMVRLGDSNVEVHQNFRLYLSTRTAHPHYPVHVFSKVNVINFTVTASALEDQLLGDVVRRERPELEEKHDLLIGTLSADSRQLEELDKRMLQLLTEAQGTILDDESLINTLNSSKAMSDIVSKRVRDAQEAEIRINLAREDYRPVVARGSVLYFCITDLAMLSPMYVRSLARFKSIFTYCIEKARPGRDLAARLQSIIDFLTTHLHARIERGLLENHKLIFTFLMATSIARQSGKVADAEWDFLLYGGTAQKSTLLATATAPAFLTTEQWRLCCALEAIVPALAGLGASLQPEGSPGDWEHWLKNPDSHAARLPGQWHTKLSSFQQLLVIKSMCGEKLHAACQRYTNIVLGRHFTEPHPWTLEEVLPDTTCQTPTILIVTQNADPSLRLQRFAEKQGLVTGETFHTMSLGQGQGPIAELATRQAMKAGHWILLQNCHLAKSWMPRLEQLVEDMAAPEHETHAAFRLWLTAMPSMIFPQAVLQVSLQLSNEPHKGLRANLTRIYAGMSDAAFENLSSLNPTMRSQADLECAIMNIGLLVAGAADSDAISWKAIMYVIGEVIYGGRVTDALDRRCLAALLQQLLGPHIVKQFGKARHMQLYNPPADGSLSAYREFIKNLPREDAPEVFGLHASAGGARQLEQSRHFIQQLTSIQLKGTIGSQHMWSNQDLTLAEGQLRQLPAALPTSSPEARAALEGETAAGRSSPLAVVLRQEVARFNRLHNVVQQTLQGLVEALQGHAQMTSELLSVHRALAVQQVPEPWQRVAYPSHTSLGAWMADFGERMDFMRSWLTRRAPISFWLPAFFQPQSFLTAVLQMHARATRAPIDSMSFTMTVTDIALPEVIAAAPNSGVYVHGLWLEGAQWNGTARFLDEVQAGGIHSELPIVHFLPTSIAQPSANVYQCPVYKTSMRADSGSTASHDASYIASVNLPVRPGTDANFWTLRGAALMCLLSH</sequence>
<comment type="caution">
    <text evidence="19">The sequence shown here is derived from an EMBL/GenBank/DDBJ whole genome shotgun (WGS) entry which is preliminary data.</text>
</comment>
<keyword evidence="15" id="KW-0966">Cell projection</keyword>
<dbReference type="Gene3D" id="1.20.58.1120">
    <property type="match status" value="1"/>
</dbReference>
<dbReference type="Gene3D" id="1.10.8.1220">
    <property type="match status" value="1"/>
</dbReference>
<dbReference type="Pfam" id="PF18198">
    <property type="entry name" value="AAA_lid_11"/>
    <property type="match status" value="1"/>
</dbReference>
<dbReference type="EMBL" id="JALJOS010000011">
    <property type="protein sequence ID" value="KAK9832876.1"/>
    <property type="molecule type" value="Genomic_DNA"/>
</dbReference>
<keyword evidence="20" id="KW-1185">Reference proteome</keyword>
<evidence type="ECO:0000313" key="19">
    <source>
        <dbReference type="EMBL" id="KAK9832876.1"/>
    </source>
</evidence>
<evidence type="ECO:0000259" key="18">
    <source>
        <dbReference type="SMART" id="SM00382"/>
    </source>
</evidence>
<dbReference type="FunFam" id="1.20.920.20:FF:000001">
    <property type="entry name" value="dynein heavy chain 2, axonemal"/>
    <property type="match status" value="1"/>
</dbReference>
<dbReference type="Pfam" id="PF18199">
    <property type="entry name" value="Dynein_C"/>
    <property type="match status" value="1"/>
</dbReference>
<evidence type="ECO:0000256" key="9">
    <source>
        <dbReference type="ARBA" id="ARBA00022846"/>
    </source>
</evidence>
<dbReference type="InterPro" id="IPR041466">
    <property type="entry name" value="Dynein_AAA5_ext"/>
</dbReference>
<dbReference type="Proteomes" id="UP001438707">
    <property type="component" value="Unassembled WGS sequence"/>
</dbReference>
<feature type="coiled-coil region" evidence="16">
    <location>
        <begin position="2866"/>
        <end position="2917"/>
    </location>
</feature>
<dbReference type="GO" id="GO:0005929">
    <property type="term" value="C:cilium"/>
    <property type="evidence" value="ECO:0007669"/>
    <property type="project" value="UniProtKB-ARBA"/>
</dbReference>
<evidence type="ECO:0000256" key="12">
    <source>
        <dbReference type="ARBA" id="ARBA00023069"/>
    </source>
</evidence>
<evidence type="ECO:0000256" key="14">
    <source>
        <dbReference type="ARBA" id="ARBA00023212"/>
    </source>
</evidence>
<keyword evidence="12" id="KW-0969">Cilium</keyword>
<dbReference type="Gene3D" id="1.20.140.100">
    <property type="entry name" value="Dynein heavy chain, N-terminal domain 2"/>
    <property type="match status" value="1"/>
</dbReference>
<organism evidence="19 20">
    <name type="scientific">Apatococcus lobatus</name>
    <dbReference type="NCBI Taxonomy" id="904363"/>
    <lineage>
        <taxon>Eukaryota</taxon>
        <taxon>Viridiplantae</taxon>
        <taxon>Chlorophyta</taxon>
        <taxon>core chlorophytes</taxon>
        <taxon>Trebouxiophyceae</taxon>
        <taxon>Chlorellales</taxon>
        <taxon>Chlorellaceae</taxon>
        <taxon>Apatococcus</taxon>
    </lineage>
</organism>